<reference evidence="3 4" key="1">
    <citation type="submission" date="2020-02" db="EMBL/GenBank/DDBJ databases">
        <authorList>
            <person name="Ferguson B K."/>
        </authorList>
    </citation>
    <scope>NUCLEOTIDE SEQUENCE [LARGE SCALE GENOMIC DNA]</scope>
</reference>
<evidence type="ECO:0000256" key="1">
    <source>
        <dbReference type="SAM" id="MobiDB-lite"/>
    </source>
</evidence>
<evidence type="ECO:0000313" key="4">
    <source>
        <dbReference type="Proteomes" id="UP000479000"/>
    </source>
</evidence>
<dbReference type="InterPro" id="IPR001245">
    <property type="entry name" value="Ser-Thr/Tyr_kinase_cat_dom"/>
</dbReference>
<feature type="region of interest" description="Disordered" evidence="1">
    <location>
        <begin position="251"/>
        <end position="431"/>
    </location>
</feature>
<evidence type="ECO:0000313" key="3">
    <source>
        <dbReference type="EMBL" id="CAB0002001.1"/>
    </source>
</evidence>
<dbReference type="InterPro" id="IPR011009">
    <property type="entry name" value="Kinase-like_dom_sf"/>
</dbReference>
<dbReference type="Pfam" id="PF07714">
    <property type="entry name" value="PK_Tyr_Ser-Thr"/>
    <property type="match status" value="1"/>
</dbReference>
<feature type="compositionally biased region" description="Pro residues" evidence="1">
    <location>
        <begin position="308"/>
        <end position="318"/>
    </location>
</feature>
<feature type="compositionally biased region" description="Basic and acidic residues" evidence="1">
    <location>
        <begin position="371"/>
        <end position="389"/>
    </location>
</feature>
<dbReference type="AlphaFoldDB" id="A0A6H5GJ12"/>
<dbReference type="OrthoDB" id="10027016at2759"/>
<feature type="compositionally biased region" description="Low complexity" evidence="1">
    <location>
        <begin position="411"/>
        <end position="420"/>
    </location>
</feature>
<dbReference type="InterPro" id="IPR051585">
    <property type="entry name" value="STE20_Ser/Thr_Kinases"/>
</dbReference>
<dbReference type="Proteomes" id="UP000479000">
    <property type="component" value="Unassembled WGS sequence"/>
</dbReference>
<gene>
    <name evidence="3" type="ORF">NTEN_LOCUS7788</name>
</gene>
<dbReference type="PANTHER" id="PTHR46538:SF3">
    <property type="entry name" value="PROTEIN KINASE DOMAIN-CONTAINING PROTEIN"/>
    <property type="match status" value="1"/>
</dbReference>
<dbReference type="EMBL" id="CADCXU010011864">
    <property type="protein sequence ID" value="CAB0002001.1"/>
    <property type="molecule type" value="Genomic_DNA"/>
</dbReference>
<keyword evidence="4" id="KW-1185">Reference proteome</keyword>
<evidence type="ECO:0000259" key="2">
    <source>
        <dbReference type="PROSITE" id="PS50011"/>
    </source>
</evidence>
<dbReference type="PANTHER" id="PTHR46538">
    <property type="entry name" value="PROTEIN KINASE DOMAIN-CONTAINING PROTEIN"/>
    <property type="match status" value="1"/>
</dbReference>
<dbReference type="GO" id="GO:0004672">
    <property type="term" value="F:protein kinase activity"/>
    <property type="evidence" value="ECO:0007669"/>
    <property type="project" value="InterPro"/>
</dbReference>
<accession>A0A6H5GJ12</accession>
<organism evidence="3 4">
    <name type="scientific">Nesidiocoris tenuis</name>
    <dbReference type="NCBI Taxonomy" id="355587"/>
    <lineage>
        <taxon>Eukaryota</taxon>
        <taxon>Metazoa</taxon>
        <taxon>Ecdysozoa</taxon>
        <taxon>Arthropoda</taxon>
        <taxon>Hexapoda</taxon>
        <taxon>Insecta</taxon>
        <taxon>Pterygota</taxon>
        <taxon>Neoptera</taxon>
        <taxon>Paraneoptera</taxon>
        <taxon>Hemiptera</taxon>
        <taxon>Heteroptera</taxon>
        <taxon>Panheteroptera</taxon>
        <taxon>Cimicomorpha</taxon>
        <taxon>Miridae</taxon>
        <taxon>Dicyphina</taxon>
        <taxon>Nesidiocoris</taxon>
    </lineage>
</organism>
<feature type="compositionally biased region" description="Low complexity" evidence="1">
    <location>
        <begin position="296"/>
        <end position="307"/>
    </location>
</feature>
<dbReference type="SUPFAM" id="SSF56112">
    <property type="entry name" value="Protein kinase-like (PK-like)"/>
    <property type="match status" value="1"/>
</dbReference>
<dbReference type="Gene3D" id="3.30.200.20">
    <property type="entry name" value="Phosphorylase Kinase, domain 1"/>
    <property type="match status" value="1"/>
</dbReference>
<name>A0A6H5GJ12_9HEMI</name>
<dbReference type="PROSITE" id="PS00108">
    <property type="entry name" value="PROTEIN_KINASE_ST"/>
    <property type="match status" value="1"/>
</dbReference>
<proteinExistence type="predicted"/>
<dbReference type="Gene3D" id="1.10.510.10">
    <property type="entry name" value="Transferase(Phosphotransferase) domain 1"/>
    <property type="match status" value="2"/>
</dbReference>
<dbReference type="Pfam" id="PF00069">
    <property type="entry name" value="Pkinase"/>
    <property type="match status" value="1"/>
</dbReference>
<dbReference type="InterPro" id="IPR000719">
    <property type="entry name" value="Prot_kinase_dom"/>
</dbReference>
<feature type="domain" description="Protein kinase" evidence="2">
    <location>
        <begin position="1"/>
        <end position="205"/>
    </location>
</feature>
<feature type="compositionally biased region" description="Pro residues" evidence="1">
    <location>
        <begin position="257"/>
        <end position="277"/>
    </location>
</feature>
<feature type="compositionally biased region" description="Basic and acidic residues" evidence="1">
    <location>
        <begin position="559"/>
        <end position="568"/>
    </location>
</feature>
<dbReference type="SMART" id="SM00220">
    <property type="entry name" value="S_TKc"/>
    <property type="match status" value="1"/>
</dbReference>
<sequence length="606" mass="65723">MSFLSNLRKVLHLGGNESKKKKVFNNIRMECDPEEYWDIVGELGDGAFGKVYKMLIEYCDGGALDSIMVELEKPLTEPQIAYVCQHMCRGLSFLHQNKIIHRDLKAGNVLLTMEGGVKLGELIRHISAVDIWSLGITLIEFAQMEPPNHEMSPMRVLLKIQKSDPPKLDLPSKWSRNFNEFIAKALVKDPTQRPTADDLLLLPFISGELDSKPIRDLLLEYKAEVVEEVEVIEEENETVRARTNEVLERRLSHDKGPAPPPPAAASPPAASPPPASPTPELAVTGPVSPTGEASMPPLSIKPSKTLKPPSPPPEPATSPAPDVNEEPIVPLLRRQSAAEFRPAEVEVNEEPERIVATPTSTPDIISSNIAKELRANVDDVDREQTERGRPVSVMGIGSVGGEEVNGSWTTSRARSSSASNRNRRRPAPPPLSEEVIKTLAKPAAPPVADAKKATTVRIGDEQQELLISQEALESNVTVVTTMHPPVLHIHPPPATPASAVPAPVRPTPSQVVIVSNENNKTLVSELIALTEDDSLALNSSENRATSIIVDGGATPSRAKISDEPDHKTSKGASPAHPVNGQPPTPADTDEVYIVVNNSTNMQKVNK</sequence>
<dbReference type="GO" id="GO:0006950">
    <property type="term" value="P:response to stress"/>
    <property type="evidence" value="ECO:0007669"/>
    <property type="project" value="UniProtKB-ARBA"/>
</dbReference>
<dbReference type="PROSITE" id="PS50011">
    <property type="entry name" value="PROTEIN_KINASE_DOM"/>
    <property type="match status" value="1"/>
</dbReference>
<protein>
    <recommendedName>
        <fullName evidence="2">Protein kinase domain-containing protein</fullName>
    </recommendedName>
</protein>
<dbReference type="InterPro" id="IPR008271">
    <property type="entry name" value="Ser/Thr_kinase_AS"/>
</dbReference>
<dbReference type="GO" id="GO:0005524">
    <property type="term" value="F:ATP binding"/>
    <property type="evidence" value="ECO:0007669"/>
    <property type="project" value="InterPro"/>
</dbReference>
<feature type="region of interest" description="Disordered" evidence="1">
    <location>
        <begin position="547"/>
        <end position="589"/>
    </location>
</feature>
<feature type="compositionally biased region" description="Polar residues" evidence="1">
    <location>
        <begin position="357"/>
        <end position="369"/>
    </location>
</feature>